<gene>
    <name evidence="1" type="ORF">ES288_D02G225900v1</name>
</gene>
<proteinExistence type="predicted"/>
<evidence type="ECO:0000313" key="1">
    <source>
        <dbReference type="EMBL" id="TYG80558.1"/>
    </source>
</evidence>
<dbReference type="AlphaFoldDB" id="A0A5D2DHJ2"/>
<reference evidence="1 2" key="1">
    <citation type="submission" date="2019-06" db="EMBL/GenBank/DDBJ databases">
        <title>WGS assembly of Gossypium darwinii.</title>
        <authorList>
            <person name="Chen Z.J."/>
            <person name="Sreedasyam A."/>
            <person name="Ando A."/>
            <person name="Song Q."/>
            <person name="De L."/>
            <person name="Hulse-Kemp A."/>
            <person name="Ding M."/>
            <person name="Ye W."/>
            <person name="Kirkbride R."/>
            <person name="Jenkins J."/>
            <person name="Plott C."/>
            <person name="Lovell J."/>
            <person name="Lin Y.-M."/>
            <person name="Vaughn R."/>
            <person name="Liu B."/>
            <person name="Li W."/>
            <person name="Simpson S."/>
            <person name="Scheffler B."/>
            <person name="Saski C."/>
            <person name="Grover C."/>
            <person name="Hu G."/>
            <person name="Conover J."/>
            <person name="Carlson J."/>
            <person name="Shu S."/>
            <person name="Boston L."/>
            <person name="Williams M."/>
            <person name="Peterson D."/>
            <person name="Mcgee K."/>
            <person name="Jones D."/>
            <person name="Wendel J."/>
            <person name="Stelly D."/>
            <person name="Grimwood J."/>
            <person name="Schmutz J."/>
        </authorList>
    </citation>
    <scope>NUCLEOTIDE SEQUENCE [LARGE SCALE GENOMIC DNA]</scope>
    <source>
        <strain evidence="1">1808015.09</strain>
    </source>
</reference>
<name>A0A5D2DHJ2_GOSDA</name>
<dbReference type="EMBL" id="CM017702">
    <property type="protein sequence ID" value="TYG80558.1"/>
    <property type="molecule type" value="Genomic_DNA"/>
</dbReference>
<protein>
    <submittedName>
        <fullName evidence="1">Uncharacterized protein</fullName>
    </submittedName>
</protein>
<dbReference type="Proteomes" id="UP000323506">
    <property type="component" value="Chromosome D02"/>
</dbReference>
<sequence>MCSLFNFDATTTILPSDSGIVRGGCWKPTVAFVPSFSPTSLKLPKENQKALENVTKARNFPFPIGFISHYISLQSKMKASPSLLLAITTQISEHEAKRLLVLKFLIQIINDLLFI</sequence>
<accession>A0A5D2DHJ2</accession>
<keyword evidence="2" id="KW-1185">Reference proteome</keyword>
<organism evidence="1 2">
    <name type="scientific">Gossypium darwinii</name>
    <name type="common">Darwin's cotton</name>
    <name type="synonym">Gossypium barbadense var. darwinii</name>
    <dbReference type="NCBI Taxonomy" id="34276"/>
    <lineage>
        <taxon>Eukaryota</taxon>
        <taxon>Viridiplantae</taxon>
        <taxon>Streptophyta</taxon>
        <taxon>Embryophyta</taxon>
        <taxon>Tracheophyta</taxon>
        <taxon>Spermatophyta</taxon>
        <taxon>Magnoliopsida</taxon>
        <taxon>eudicotyledons</taxon>
        <taxon>Gunneridae</taxon>
        <taxon>Pentapetalae</taxon>
        <taxon>rosids</taxon>
        <taxon>malvids</taxon>
        <taxon>Malvales</taxon>
        <taxon>Malvaceae</taxon>
        <taxon>Malvoideae</taxon>
        <taxon>Gossypium</taxon>
    </lineage>
</organism>
<evidence type="ECO:0000313" key="2">
    <source>
        <dbReference type="Proteomes" id="UP000323506"/>
    </source>
</evidence>